<dbReference type="PRINTS" id="PR00792">
    <property type="entry name" value="PEPSIN"/>
</dbReference>
<keyword evidence="4" id="KW-0732">Signal</keyword>
<dbReference type="InterPro" id="IPR021109">
    <property type="entry name" value="Peptidase_aspartic_dom_sf"/>
</dbReference>
<dbReference type="InterPro" id="IPR001461">
    <property type="entry name" value="Aspartic_peptidase_A1"/>
</dbReference>
<dbReference type="AlphaFoldDB" id="A0A7C8IRD1"/>
<dbReference type="EMBL" id="WUBL01000024">
    <property type="protein sequence ID" value="KAF2970369.1"/>
    <property type="molecule type" value="Genomic_DNA"/>
</dbReference>
<evidence type="ECO:0000259" key="5">
    <source>
        <dbReference type="PROSITE" id="PS51767"/>
    </source>
</evidence>
<evidence type="ECO:0000256" key="2">
    <source>
        <dbReference type="PIRSR" id="PIRSR601461-2"/>
    </source>
</evidence>
<dbReference type="PANTHER" id="PTHR47965">
    <property type="entry name" value="ASPARTYL PROTEASE-RELATED"/>
    <property type="match status" value="1"/>
</dbReference>
<keyword evidence="2" id="KW-1015">Disulfide bond</keyword>
<dbReference type="PROSITE" id="PS51767">
    <property type="entry name" value="PEPTIDASE_A1"/>
    <property type="match status" value="1"/>
</dbReference>
<protein>
    <recommendedName>
        <fullName evidence="5">Peptidase A1 domain-containing protein</fullName>
    </recommendedName>
</protein>
<comment type="similarity">
    <text evidence="1">Belongs to the peptidase A1 family.</text>
</comment>
<sequence length="444" mass="49123">MIFVLLLASVAVGIASEATGSGGRSLRLPLRNRGSSSLGNRDDPGYGSYPLKVNATQKHYLSPYTVELDIGIPHQYVYPAINLFTNNLWVNPDCYAALSYDACTENGNYNPNASTTAVYKPCSEPWIFSNLYGSASGCYVVDDVRFAGVELGNLQIGVADSSYAQTAGQLGLGFGCDFQNDTILDVLKNASVITSRQFSIGLGSTNPYADFTDDSTSTDKGIGELLFSGINTRKYSGELQRLRSRRASGDDSRYYVTLTSIGYSDLNNCELIESYPPSRHAFFDYTTIISYLPWEYLEALTGFFPTVFYNVTNDVYEVPCYLRARDASVDFGFNSLTIRVPLRDFILEVDGVCYLGVMQSAADDEVILGQSFLRGAYTAFDLDDEAIYLAQYENCGDQYVEWDSSAPQDDGRCFHFNIVLYDDDALDKNNTFNHLDNSVNESLD</sequence>
<dbReference type="PANTHER" id="PTHR47965:SF105">
    <property type="entry name" value="ASPARTIC PROTEINASE YAPSIN-7"/>
    <property type="match status" value="1"/>
</dbReference>
<feature type="signal peptide" evidence="4">
    <location>
        <begin position="1"/>
        <end position="15"/>
    </location>
</feature>
<evidence type="ECO:0000256" key="3">
    <source>
        <dbReference type="SAM" id="MobiDB-lite"/>
    </source>
</evidence>
<feature type="region of interest" description="Disordered" evidence="3">
    <location>
        <begin position="19"/>
        <end position="45"/>
    </location>
</feature>
<name>A0A7C8IRD1_9PEZI</name>
<dbReference type="OrthoDB" id="771136at2759"/>
<evidence type="ECO:0000313" key="7">
    <source>
        <dbReference type="Proteomes" id="UP000481858"/>
    </source>
</evidence>
<dbReference type="GO" id="GO:0009277">
    <property type="term" value="C:fungal-type cell wall"/>
    <property type="evidence" value="ECO:0007669"/>
    <property type="project" value="TreeGrafter"/>
</dbReference>
<dbReference type="InParanoid" id="A0A7C8IRD1"/>
<evidence type="ECO:0000256" key="4">
    <source>
        <dbReference type="SAM" id="SignalP"/>
    </source>
</evidence>
<feature type="chain" id="PRO_5028951838" description="Peptidase A1 domain-containing protein" evidence="4">
    <location>
        <begin position="16"/>
        <end position="444"/>
    </location>
</feature>
<dbReference type="Gene3D" id="2.40.70.10">
    <property type="entry name" value="Acid Proteases"/>
    <property type="match status" value="2"/>
</dbReference>
<proteinExistence type="inferred from homology"/>
<dbReference type="Pfam" id="PF00026">
    <property type="entry name" value="Asp"/>
    <property type="match status" value="1"/>
</dbReference>
<reference evidence="6 7" key="1">
    <citation type="submission" date="2019-12" db="EMBL/GenBank/DDBJ databases">
        <title>Draft genome sequence of the ascomycete Xylaria multiplex DSM 110363.</title>
        <authorList>
            <person name="Buettner E."/>
            <person name="Kellner H."/>
        </authorList>
    </citation>
    <scope>NUCLEOTIDE SEQUENCE [LARGE SCALE GENOMIC DNA]</scope>
    <source>
        <strain evidence="6 7">DSM 110363</strain>
    </source>
</reference>
<dbReference type="SUPFAM" id="SSF50630">
    <property type="entry name" value="Acid proteases"/>
    <property type="match status" value="1"/>
</dbReference>
<dbReference type="InterPro" id="IPR033121">
    <property type="entry name" value="PEPTIDASE_A1"/>
</dbReference>
<accession>A0A7C8IRD1</accession>
<evidence type="ECO:0000313" key="6">
    <source>
        <dbReference type="EMBL" id="KAF2970369.1"/>
    </source>
</evidence>
<dbReference type="GO" id="GO:0031505">
    <property type="term" value="P:fungal-type cell wall organization"/>
    <property type="evidence" value="ECO:0007669"/>
    <property type="project" value="TreeGrafter"/>
</dbReference>
<dbReference type="GO" id="GO:0006508">
    <property type="term" value="P:proteolysis"/>
    <property type="evidence" value="ECO:0007669"/>
    <property type="project" value="InterPro"/>
</dbReference>
<organism evidence="6 7">
    <name type="scientific">Xylaria multiplex</name>
    <dbReference type="NCBI Taxonomy" id="323545"/>
    <lineage>
        <taxon>Eukaryota</taxon>
        <taxon>Fungi</taxon>
        <taxon>Dikarya</taxon>
        <taxon>Ascomycota</taxon>
        <taxon>Pezizomycotina</taxon>
        <taxon>Sordariomycetes</taxon>
        <taxon>Xylariomycetidae</taxon>
        <taxon>Xylariales</taxon>
        <taxon>Xylariaceae</taxon>
        <taxon>Xylaria</taxon>
    </lineage>
</organism>
<feature type="domain" description="Peptidase A1" evidence="5">
    <location>
        <begin position="64"/>
        <end position="390"/>
    </location>
</feature>
<dbReference type="GO" id="GO:0004190">
    <property type="term" value="F:aspartic-type endopeptidase activity"/>
    <property type="evidence" value="ECO:0007669"/>
    <property type="project" value="InterPro"/>
</dbReference>
<comment type="caution">
    <text evidence="6">The sequence shown here is derived from an EMBL/GenBank/DDBJ whole genome shotgun (WGS) entry which is preliminary data.</text>
</comment>
<gene>
    <name evidence="6" type="ORF">GQX73_g3209</name>
</gene>
<feature type="disulfide bond" evidence="2">
    <location>
        <begin position="320"/>
        <end position="353"/>
    </location>
</feature>
<dbReference type="Proteomes" id="UP000481858">
    <property type="component" value="Unassembled WGS sequence"/>
</dbReference>
<dbReference type="GO" id="GO:0005576">
    <property type="term" value="C:extracellular region"/>
    <property type="evidence" value="ECO:0007669"/>
    <property type="project" value="TreeGrafter"/>
</dbReference>
<evidence type="ECO:0000256" key="1">
    <source>
        <dbReference type="ARBA" id="ARBA00007447"/>
    </source>
</evidence>
<keyword evidence="7" id="KW-1185">Reference proteome</keyword>